<comment type="caution">
    <text evidence="6">The sequence shown here is derived from an EMBL/GenBank/DDBJ whole genome shotgun (WGS) entry which is preliminary data.</text>
</comment>
<dbReference type="GO" id="GO:0005524">
    <property type="term" value="F:ATP binding"/>
    <property type="evidence" value="ECO:0007669"/>
    <property type="project" value="UniProtKB-KW"/>
</dbReference>
<dbReference type="GO" id="GO:0016887">
    <property type="term" value="F:ATP hydrolysis activity"/>
    <property type="evidence" value="ECO:0007669"/>
    <property type="project" value="TreeGrafter"/>
</dbReference>
<dbReference type="PANTHER" id="PTHR47962:SF5">
    <property type="entry name" value="ATP-DEPENDENT HELICASE LHR-RELATED"/>
    <property type="match status" value="1"/>
</dbReference>
<sequence>MDVFRVHRELIDDYRSFTTSEVVPLDPRIHQHVQEELAEGKQWPEPWLSLNPMFASGGSINDLIAEGLLDQECSTIFRPKQRMDDAGAQPITLHRHQREAVEIARSGKSYVLTTGTGSGKSLAYIVPIVDRVLRQEPRERGVKAIIVYPMNALANSQVGELEKFLRFGYGEGNEPVTFARYTGQEQGEEREAILRNPPDILLTNYVMLELMLTRPEERRKLVEAAKGLHFLVLDELHTYRGRQGADVAMLVRRVRDACQSPDLQCVGTSATMASAGTAEDQRRVVAEVASALFGAEVTAERVIGETLDRATAGDPDDTDGLRREVRQGGATGDYDTLARSPLATWIEIKFGLATEKETGRIIREAPAKVRDTAARLADLTGTTVDECEQAIRTTLLAGSAAKHPVTNRPLFAFRLHQFLSKGDTVYVSIEREARRHITSQYQVTVPDRPADLLMPLAFCRECGQEYLVVAKTTEGSTVSYRPRRDRDASGGDQANGYLYISTAQPWPVDPLPEGRLPDSWLVDGTVADRRRPYLPHRVRVDTTGTEVTSGGTDAAFVPAPFRFCLRCKVSYEQARGSDFAKLATLDAEGRSSAVSVLSTSIVRALNKIPEAELTASSRKLLTFVDNRQDASLQAGHFNDFVQMTQLRGALNQAVQRSALRHDDAAERVVDSLGLQFEDYAANPEAVYGARSSAQRAFKEFIEYRLYTDLQRGWRVTMPNLEQTGLLRIGYESLTEIAADTVLWSSAYPPLRDARAGEREELCRIVLDEFRRELAVDVECLTDDGFDRIRRQSDQHLSGLWAIPPREPRPRPGVVSTQSGAPGRPRADVRLTGRSALGRYIREASGLTADGDPLDTGDAQKVIEDVLATLEKAGLLTAIELPRLPGPNYRLKASAVIWYPGDGVSGAPDPLRKGFDPEQGTRVNPFFLDLYRNIAPQLTGMYAREHTAQVSPLDREEREKQFRRGDLKVMYCSPTMELGVDIASLNAVGLRNVPPTPANYAQRSGRAGRSGQPALVTTYCATGNAHDQYYFRRSADMVAGSVAAPRLDLTNEALLASHLHALWLSETGANLRSRMPDLLDIDQPGMPLTGDLKKALDNPDAVRRATGRARQLIAELAEELRATAWWHDEWSHAIIGGAPKAFDDACNRWRELYQSALDDQQEQNRIVLDVSVNRRSRDAAEARRREAEGQLRLLRNEDTDRMHSDFYTYRYFASEGFLPGYSFPRLPLAAYIPGVRGSAGRGDGGNYLQRPRFLAISEFGPGAIIYHEGARYVVKRIQVPMASGGIGTVETQDAYRCESCGYHHVRRAGLDVCEHCGGALGVPQYGLMRMQTVFTRRRERISSDEEERRRAGFELHTSYRFSQHGPRTGRLDATVASGGGNDATALATLSYGDTATVRVTNVGRRRRKHPGDLGYWLDTVKGEWLSEREAGDVTPQEDELEDAADAPSKQKVIPYVEDTRNILVFRLARPVSDEVAATLRYALERGVEAEFQLEDSELSSEALPDNDGRARMLFTESAEGGAGVLRRLHSEPGALAQAARKALDIAHFHPDGTDAGQADGARERCEKACYDCLLSYGNQTDHQHIDRHAIRDLLMELAEATTSPTVAAAPTGERIDQIQEQLASQLERDFIDLLVEHDFALPDGVREPIESTTVRPDFVYRSDDAALAVFVEEETPADAGDVEDALIDIGWSVLRLKAGEDWVSKIRQHAYAFGEGR</sequence>
<dbReference type="Pfam" id="PF00270">
    <property type="entry name" value="DEAD"/>
    <property type="match status" value="1"/>
</dbReference>
<keyword evidence="2" id="KW-0067">ATP-binding</keyword>
<feature type="domain" description="Helicase C-terminal" evidence="5">
    <location>
        <begin position="909"/>
        <end position="1054"/>
    </location>
</feature>
<keyword evidence="7" id="KW-1185">Reference proteome</keyword>
<keyword evidence="1" id="KW-0547">Nucleotide-binding</keyword>
<proteinExistence type="predicted"/>
<dbReference type="RefSeq" id="WP_085139561.1">
    <property type="nucleotide sequence ID" value="NZ_LQPI01000068.1"/>
</dbReference>
<dbReference type="InterPro" id="IPR027417">
    <property type="entry name" value="P-loop_NTPase"/>
</dbReference>
<dbReference type="PROSITE" id="PS51194">
    <property type="entry name" value="HELICASE_CTER"/>
    <property type="match status" value="1"/>
</dbReference>
<dbReference type="SMART" id="SM00490">
    <property type="entry name" value="HELICc"/>
    <property type="match status" value="1"/>
</dbReference>
<protein>
    <submittedName>
        <fullName evidence="6">DEAD/DEAH box helicase</fullName>
    </submittedName>
</protein>
<dbReference type="InterPro" id="IPR011545">
    <property type="entry name" value="DEAD/DEAH_box_helicase_dom"/>
</dbReference>
<dbReference type="EMBL" id="LQPI01000068">
    <property type="protein sequence ID" value="ORW17058.1"/>
    <property type="molecule type" value="Genomic_DNA"/>
</dbReference>
<dbReference type="GO" id="GO:0004386">
    <property type="term" value="F:helicase activity"/>
    <property type="evidence" value="ECO:0007669"/>
    <property type="project" value="UniProtKB-KW"/>
</dbReference>
<dbReference type="SUPFAM" id="SSF52540">
    <property type="entry name" value="P-loop containing nucleoside triphosphate hydrolases"/>
    <property type="match status" value="2"/>
</dbReference>
<dbReference type="CDD" id="cd17923">
    <property type="entry name" value="DEXHc_Hrq1-like"/>
    <property type="match status" value="1"/>
</dbReference>
<dbReference type="SMART" id="SM00487">
    <property type="entry name" value="DEXDc"/>
    <property type="match status" value="1"/>
</dbReference>
<evidence type="ECO:0000256" key="1">
    <source>
        <dbReference type="ARBA" id="ARBA00022741"/>
    </source>
</evidence>
<keyword evidence="6" id="KW-0347">Helicase</keyword>
<name>A0A1X1Z111_MYCNO</name>
<feature type="region of interest" description="Disordered" evidence="3">
    <location>
        <begin position="799"/>
        <end position="827"/>
    </location>
</feature>
<dbReference type="Proteomes" id="UP000193108">
    <property type="component" value="Unassembled WGS sequence"/>
</dbReference>
<dbReference type="Pfam" id="PF00271">
    <property type="entry name" value="Helicase_C"/>
    <property type="match status" value="1"/>
</dbReference>
<dbReference type="InterPro" id="IPR052511">
    <property type="entry name" value="ATP-dep_Helicase"/>
</dbReference>
<dbReference type="PANTHER" id="PTHR47962">
    <property type="entry name" value="ATP-DEPENDENT HELICASE LHR-RELATED-RELATED"/>
    <property type="match status" value="1"/>
</dbReference>
<dbReference type="GO" id="GO:0003677">
    <property type="term" value="F:DNA binding"/>
    <property type="evidence" value="ECO:0007669"/>
    <property type="project" value="TreeGrafter"/>
</dbReference>
<feature type="region of interest" description="Disordered" evidence="3">
    <location>
        <begin position="306"/>
        <end position="327"/>
    </location>
</feature>
<gene>
    <name evidence="6" type="ORF">AWC18_17420</name>
</gene>
<dbReference type="InterPro" id="IPR014001">
    <property type="entry name" value="Helicase_ATP-bd"/>
</dbReference>
<evidence type="ECO:0000313" key="7">
    <source>
        <dbReference type="Proteomes" id="UP000193108"/>
    </source>
</evidence>
<dbReference type="STRING" id="1782.AWC18_17420"/>
<evidence type="ECO:0000256" key="3">
    <source>
        <dbReference type="SAM" id="MobiDB-lite"/>
    </source>
</evidence>
<dbReference type="Gene3D" id="3.40.50.300">
    <property type="entry name" value="P-loop containing nucleotide triphosphate hydrolases"/>
    <property type="match status" value="2"/>
</dbReference>
<evidence type="ECO:0000259" key="5">
    <source>
        <dbReference type="PROSITE" id="PS51194"/>
    </source>
</evidence>
<feature type="domain" description="Helicase ATP-binding" evidence="4">
    <location>
        <begin position="101"/>
        <end position="290"/>
    </location>
</feature>
<evidence type="ECO:0000259" key="4">
    <source>
        <dbReference type="PROSITE" id="PS51192"/>
    </source>
</evidence>
<accession>A0A1X1Z111</accession>
<organism evidence="6 7">
    <name type="scientific">Mycolicibacter nonchromogenicus</name>
    <name type="common">Mycobacterium nonchromogenicum</name>
    <dbReference type="NCBI Taxonomy" id="1782"/>
    <lineage>
        <taxon>Bacteria</taxon>
        <taxon>Bacillati</taxon>
        <taxon>Actinomycetota</taxon>
        <taxon>Actinomycetes</taxon>
        <taxon>Mycobacteriales</taxon>
        <taxon>Mycobacteriaceae</taxon>
        <taxon>Mycolicibacter</taxon>
    </lineage>
</organism>
<dbReference type="PROSITE" id="PS51192">
    <property type="entry name" value="HELICASE_ATP_BIND_1"/>
    <property type="match status" value="1"/>
</dbReference>
<dbReference type="InterPro" id="IPR018973">
    <property type="entry name" value="MZB"/>
</dbReference>
<evidence type="ECO:0000313" key="6">
    <source>
        <dbReference type="EMBL" id="ORW17058.1"/>
    </source>
</evidence>
<evidence type="ECO:0000256" key="2">
    <source>
        <dbReference type="ARBA" id="ARBA00022840"/>
    </source>
</evidence>
<reference evidence="6 7" key="1">
    <citation type="submission" date="2016-01" db="EMBL/GenBank/DDBJ databases">
        <title>The new phylogeny of the genus Mycobacterium.</title>
        <authorList>
            <person name="Tarcisio F."/>
            <person name="Conor M."/>
            <person name="Antonella G."/>
            <person name="Elisabetta G."/>
            <person name="Giulia F.S."/>
            <person name="Sara T."/>
            <person name="Anna F."/>
            <person name="Clotilde B."/>
            <person name="Roberto B."/>
            <person name="Veronica D.S."/>
            <person name="Fabio R."/>
            <person name="Monica P."/>
            <person name="Olivier J."/>
            <person name="Enrico T."/>
            <person name="Nicola S."/>
        </authorList>
    </citation>
    <scope>NUCLEOTIDE SEQUENCE [LARGE SCALE GENOMIC DNA]</scope>
    <source>
        <strain evidence="6 7">DSM 44164</strain>
    </source>
</reference>
<dbReference type="InterPro" id="IPR001650">
    <property type="entry name" value="Helicase_C-like"/>
</dbReference>
<dbReference type="Pfam" id="PF09369">
    <property type="entry name" value="MZB"/>
    <property type="match status" value="1"/>
</dbReference>
<keyword evidence="6" id="KW-0378">Hydrolase</keyword>